<reference evidence="3 4" key="1">
    <citation type="submission" date="2018-08" db="EMBL/GenBank/DDBJ databases">
        <title>Sequencing the genomes of 1000 actinobacteria strains.</title>
        <authorList>
            <person name="Klenk H.-P."/>
        </authorList>
    </citation>
    <scope>NUCLEOTIDE SEQUENCE [LARGE SCALE GENOMIC DNA]</scope>
    <source>
        <strain evidence="3 4">DSM 22891</strain>
    </source>
</reference>
<proteinExistence type="predicted"/>
<dbReference type="InterPro" id="IPR050445">
    <property type="entry name" value="Bact_polysacc_biosynth/exp"/>
</dbReference>
<sequence>MRGATGTSTPVTFVATALRRHLALLIVLTLAGAACGVGVAMRQGPRYTASSSIMLNPLPGNPYSPEGRGDQLVNVETEAQLVRAEGVTKLVRQRLGLDVSDDALRQRVSVENPPNSQILHISYTASTREEALRGAQAFATAYLSYRENLAKTTIETRLERLRSQQPTSESLQNEIDALRATDLTPGHILSPADAPESPRRTDLFVLGGAGGIGGLLIGVLLALVRARRDDRLHDANDVEAVDLRLLGVVPDADRYSAARAANPAQGLPECYRAIRTAVITSLERPPMILSVAGVSEEVSAAPEATAIAVGLARSGFTVVLVDAVGEATRMLAGRSLPGLAEVLAGEAELRGVLVQPEDNLVLLPFGQPQQETMDQLLSPRMLTTIRRLRDWYDYVIIAGQSAAGADGQTLAALADGVVLIAIRGVTTHRELSACTSALARVHAVPVGAVVLDRPSRRRGRTTSKAADESTAADDNTPQGDRSAATTSRSTVPSADARPSTSPRSTTSSTTSPTMTSTATTHTTREAATRATQARSGSTSPASAGHDHAASRTAPASTPSDSSTAASSALTTPVSSSQREAIRGEAPENGHPASDHPRSPAPDHEDDYPTALLYPADER</sequence>
<dbReference type="InterPro" id="IPR027417">
    <property type="entry name" value="P-loop_NTPase"/>
</dbReference>
<dbReference type="PANTHER" id="PTHR32309:SF13">
    <property type="entry name" value="FERRIC ENTEROBACTIN TRANSPORT PROTEIN FEPE"/>
    <property type="match status" value="1"/>
</dbReference>
<name>A0A3D9V9N2_THECX</name>
<evidence type="ECO:0000256" key="1">
    <source>
        <dbReference type="SAM" id="MobiDB-lite"/>
    </source>
</evidence>
<feature type="compositionally biased region" description="Polar residues" evidence="1">
    <location>
        <begin position="472"/>
        <end position="492"/>
    </location>
</feature>
<dbReference type="Proteomes" id="UP000256485">
    <property type="component" value="Unassembled WGS sequence"/>
</dbReference>
<feature type="transmembrane region" description="Helical" evidence="2">
    <location>
        <begin position="203"/>
        <end position="224"/>
    </location>
</feature>
<dbReference type="RefSeq" id="WP_115849449.1">
    <property type="nucleotide sequence ID" value="NZ_QTUC01000001.1"/>
</dbReference>
<dbReference type="GO" id="GO:0005886">
    <property type="term" value="C:plasma membrane"/>
    <property type="evidence" value="ECO:0007669"/>
    <property type="project" value="TreeGrafter"/>
</dbReference>
<gene>
    <name evidence="3" type="ORF">DFJ64_1092</name>
</gene>
<evidence type="ECO:0000313" key="3">
    <source>
        <dbReference type="EMBL" id="REF35705.1"/>
    </source>
</evidence>
<feature type="region of interest" description="Disordered" evidence="1">
    <location>
        <begin position="452"/>
        <end position="618"/>
    </location>
</feature>
<dbReference type="OrthoDB" id="3804514at2"/>
<comment type="caution">
    <text evidence="3">The sequence shown here is derived from an EMBL/GenBank/DDBJ whole genome shotgun (WGS) entry which is preliminary data.</text>
</comment>
<keyword evidence="2" id="KW-1133">Transmembrane helix</keyword>
<feature type="compositionally biased region" description="Low complexity" evidence="1">
    <location>
        <begin position="496"/>
        <end position="521"/>
    </location>
</feature>
<accession>A0A3D9V9N2</accession>
<keyword evidence="2" id="KW-0812">Transmembrane</keyword>
<evidence type="ECO:0000313" key="4">
    <source>
        <dbReference type="Proteomes" id="UP000256485"/>
    </source>
</evidence>
<keyword evidence="2" id="KW-0472">Membrane</keyword>
<dbReference type="Gene3D" id="3.40.50.300">
    <property type="entry name" value="P-loop containing nucleotide triphosphate hydrolases"/>
    <property type="match status" value="1"/>
</dbReference>
<feature type="transmembrane region" description="Helical" evidence="2">
    <location>
        <begin position="22"/>
        <end position="41"/>
    </location>
</feature>
<dbReference type="EMBL" id="QTUC01000001">
    <property type="protein sequence ID" value="REF35705.1"/>
    <property type="molecule type" value="Genomic_DNA"/>
</dbReference>
<feature type="compositionally biased region" description="Basic and acidic residues" evidence="1">
    <location>
        <begin position="579"/>
        <end position="602"/>
    </location>
</feature>
<organism evidence="3 4">
    <name type="scientific">Thermasporomyces composti</name>
    <dbReference type="NCBI Taxonomy" id="696763"/>
    <lineage>
        <taxon>Bacteria</taxon>
        <taxon>Bacillati</taxon>
        <taxon>Actinomycetota</taxon>
        <taxon>Actinomycetes</taxon>
        <taxon>Propionibacteriales</taxon>
        <taxon>Nocardioidaceae</taxon>
        <taxon>Thermasporomyces</taxon>
    </lineage>
</organism>
<dbReference type="AlphaFoldDB" id="A0A3D9V9N2"/>
<keyword evidence="4" id="KW-1185">Reference proteome</keyword>
<dbReference type="SUPFAM" id="SSF52540">
    <property type="entry name" value="P-loop containing nucleoside triphosphate hydrolases"/>
    <property type="match status" value="1"/>
</dbReference>
<dbReference type="PROSITE" id="PS51257">
    <property type="entry name" value="PROKAR_LIPOPROTEIN"/>
    <property type="match status" value="1"/>
</dbReference>
<dbReference type="PANTHER" id="PTHR32309">
    <property type="entry name" value="TYROSINE-PROTEIN KINASE"/>
    <property type="match status" value="1"/>
</dbReference>
<feature type="compositionally biased region" description="Low complexity" evidence="1">
    <location>
        <begin position="550"/>
        <end position="576"/>
    </location>
</feature>
<evidence type="ECO:0000256" key="2">
    <source>
        <dbReference type="SAM" id="Phobius"/>
    </source>
</evidence>
<protein>
    <submittedName>
        <fullName evidence="3">Capsular polysaccharide biosynthesis protein</fullName>
    </submittedName>
</protein>
<dbReference type="GO" id="GO:0004713">
    <property type="term" value="F:protein tyrosine kinase activity"/>
    <property type="evidence" value="ECO:0007669"/>
    <property type="project" value="TreeGrafter"/>
</dbReference>